<proteinExistence type="predicted"/>
<keyword evidence="4" id="KW-0547">Nucleotide-binding</keyword>
<keyword evidence="1 8" id="KW-0696">RNA-directed RNA polymerase</keyword>
<accession>A0A7G8LSG2</accession>
<evidence type="ECO:0000313" key="8">
    <source>
        <dbReference type="EMBL" id="QNJ60189.1"/>
    </source>
</evidence>
<evidence type="ECO:0000256" key="3">
    <source>
        <dbReference type="ARBA" id="ARBA00022695"/>
    </source>
</evidence>
<dbReference type="Gene3D" id="3.30.70.270">
    <property type="match status" value="1"/>
</dbReference>
<dbReference type="GO" id="GO:0039694">
    <property type="term" value="P:viral RNA genome replication"/>
    <property type="evidence" value="ECO:0007669"/>
    <property type="project" value="InterPro"/>
</dbReference>
<keyword evidence="2" id="KW-0808">Transferase</keyword>
<organism evidence="8">
    <name type="scientific">Alphapermutotetravirus sp</name>
    <dbReference type="NCBI Taxonomy" id="2766833"/>
    <lineage>
        <taxon>Viruses</taxon>
        <taxon>Riboviria</taxon>
        <taxon>Orthornavirae</taxon>
        <taxon>Permutotetraviridae</taxon>
        <taxon>Alphapermutotetravirus</taxon>
    </lineage>
</organism>
<reference evidence="8" key="1">
    <citation type="submission" date="2020-07" db="EMBL/GenBank/DDBJ databases">
        <title>Coding-complete genomes of an iteravirus and a tetravirus identified from the pine processionary moth Thaumetopoea pityocampa in Portugal.</title>
        <authorList>
            <person name="Dorkeld F."/>
            <person name="Streiff R."/>
            <person name="Kerdelhue C."/>
            <person name="Ogliastro M."/>
        </authorList>
    </citation>
    <scope>NUCLEOTIDE SEQUENCE</scope>
    <source>
        <strain evidence="8">TR46077_c0_g1_i1</strain>
    </source>
</reference>
<dbReference type="InterPro" id="IPR043128">
    <property type="entry name" value="Rev_trsase/Diguanyl_cyclase"/>
</dbReference>
<dbReference type="Pfam" id="PF00680">
    <property type="entry name" value="RdRP_1"/>
    <property type="match status" value="1"/>
</dbReference>
<dbReference type="GO" id="GO:0006351">
    <property type="term" value="P:DNA-templated transcription"/>
    <property type="evidence" value="ECO:0007669"/>
    <property type="project" value="InterPro"/>
</dbReference>
<evidence type="ECO:0000256" key="2">
    <source>
        <dbReference type="ARBA" id="ARBA00022679"/>
    </source>
</evidence>
<dbReference type="GO" id="GO:0000166">
    <property type="term" value="F:nucleotide binding"/>
    <property type="evidence" value="ECO:0007669"/>
    <property type="project" value="UniProtKB-KW"/>
</dbReference>
<dbReference type="SUPFAM" id="SSF56672">
    <property type="entry name" value="DNA/RNA polymerases"/>
    <property type="match status" value="1"/>
</dbReference>
<dbReference type="GO" id="GO:0003968">
    <property type="term" value="F:RNA-directed RNA polymerase activity"/>
    <property type="evidence" value="ECO:0007669"/>
    <property type="project" value="UniProtKB-KW"/>
</dbReference>
<dbReference type="InterPro" id="IPR001205">
    <property type="entry name" value="RNA-dir_pol_C"/>
</dbReference>
<sequence length="451" mass="51541">MRGDAPDEWRWTDTTEEKETQEIRGYSWEYWTRCGPQAEEEGQGTPIPTRRARSPAEWGVEAPDGVALSIAGEWVIRLLRPVIGDQHRMVSLQDAKIERSSGVGLPYKWSGFSSKGEWLDSPCSRVLSTCVEDFAEPYSLMWDCFPKVEILRKEKADRKTRLISAAPIEHYVVGAMLYTTQNEALYSNPLKGKSAVGLCPAYRGWQKLAALLGDNIENSDATGFDQSLSPALLYRVYEIRERLSRFSEAERRLHWWYFMHLIHRRCYTSNGKIFDVYGGNGSGQYNTTSDNTLAHILALAYAAVRSGMSFIEWKESAQFVYGDDYIGTAVTEKYWQAFSELGIRLKRPPPTDIFGVDFLSHKFIMTPWGITGVLGHNKSLLSAYTSESKKWLEFRLHKLYSLWLGHYFHGDGLVYKACLEELGYEVRDIDAISYWFGLVGGFKSQYGKSYR</sequence>
<keyword evidence="5" id="KW-0693">Viral RNA replication</keyword>
<evidence type="ECO:0000259" key="7">
    <source>
        <dbReference type="PROSITE" id="PS50507"/>
    </source>
</evidence>
<keyword evidence="3" id="KW-0548">Nucleotidyltransferase</keyword>
<dbReference type="EMBL" id="MT796428">
    <property type="protein sequence ID" value="QNJ60189.1"/>
    <property type="molecule type" value="Genomic_RNA"/>
</dbReference>
<evidence type="ECO:0000256" key="6">
    <source>
        <dbReference type="SAM" id="MobiDB-lite"/>
    </source>
</evidence>
<dbReference type="InterPro" id="IPR043502">
    <property type="entry name" value="DNA/RNA_pol_sf"/>
</dbReference>
<name>A0A7G8LSG2_9VIRU</name>
<evidence type="ECO:0000256" key="4">
    <source>
        <dbReference type="ARBA" id="ARBA00022741"/>
    </source>
</evidence>
<protein>
    <submittedName>
        <fullName evidence="8">RNA-dependent RNA polymerase</fullName>
    </submittedName>
</protein>
<dbReference type="PROSITE" id="PS50507">
    <property type="entry name" value="RDRP_SSRNA_POS"/>
    <property type="match status" value="1"/>
</dbReference>
<evidence type="ECO:0000256" key="5">
    <source>
        <dbReference type="ARBA" id="ARBA00022953"/>
    </source>
</evidence>
<feature type="region of interest" description="Disordered" evidence="6">
    <location>
        <begin position="37"/>
        <end position="56"/>
    </location>
</feature>
<dbReference type="InterPro" id="IPR007094">
    <property type="entry name" value="RNA-dir_pol_PSvirus"/>
</dbReference>
<feature type="domain" description="RdRp catalytic" evidence="7">
    <location>
        <begin position="214"/>
        <end position="337"/>
    </location>
</feature>
<dbReference type="GO" id="GO:0003723">
    <property type="term" value="F:RNA binding"/>
    <property type="evidence" value="ECO:0007669"/>
    <property type="project" value="InterPro"/>
</dbReference>
<evidence type="ECO:0000256" key="1">
    <source>
        <dbReference type="ARBA" id="ARBA00022484"/>
    </source>
</evidence>